<dbReference type="InterPro" id="IPR002288">
    <property type="entry name" value="DNA_gyrase_B_C"/>
</dbReference>
<keyword evidence="11 13" id="KW-0413">Isomerase</keyword>
<dbReference type="InterPro" id="IPR036890">
    <property type="entry name" value="HATPase_C_sf"/>
</dbReference>
<dbReference type="Gene3D" id="3.30.230.10">
    <property type="match status" value="1"/>
</dbReference>
<dbReference type="EC" id="5.6.2.2" evidence="4"/>
<dbReference type="EMBL" id="CP036434">
    <property type="protein sequence ID" value="QDV08681.1"/>
    <property type="molecule type" value="Genomic_DNA"/>
</dbReference>
<dbReference type="PRINTS" id="PR01159">
    <property type="entry name" value="DNAGYRASEB"/>
</dbReference>
<reference evidence="13 14" key="1">
    <citation type="submission" date="2019-02" db="EMBL/GenBank/DDBJ databases">
        <title>Deep-cultivation of Planctomycetes and their phenomic and genomic characterization uncovers novel biology.</title>
        <authorList>
            <person name="Wiegand S."/>
            <person name="Jogler M."/>
            <person name="Boedeker C."/>
            <person name="Pinto D."/>
            <person name="Vollmers J."/>
            <person name="Rivas-Marin E."/>
            <person name="Kohn T."/>
            <person name="Peeters S.H."/>
            <person name="Heuer A."/>
            <person name="Rast P."/>
            <person name="Oberbeckmann S."/>
            <person name="Bunk B."/>
            <person name="Jeske O."/>
            <person name="Meyerdierks A."/>
            <person name="Storesund J.E."/>
            <person name="Kallscheuer N."/>
            <person name="Luecker S."/>
            <person name="Lage O.M."/>
            <person name="Pohl T."/>
            <person name="Merkel B.J."/>
            <person name="Hornburger P."/>
            <person name="Mueller R.-W."/>
            <person name="Bruemmer F."/>
            <person name="Labrenz M."/>
            <person name="Spormann A.M."/>
            <person name="Op den Camp H."/>
            <person name="Overmann J."/>
            <person name="Amann R."/>
            <person name="Jetten M.S.M."/>
            <person name="Mascher T."/>
            <person name="Medema M.H."/>
            <person name="Devos D.P."/>
            <person name="Kaster A.-K."/>
            <person name="Ovreas L."/>
            <person name="Rohde M."/>
            <person name="Galperin M.Y."/>
            <person name="Jogler C."/>
        </authorList>
    </citation>
    <scope>NUCLEOTIDE SEQUENCE [LARGE SCALE GENOMIC DNA]</scope>
    <source>
        <strain evidence="13 14">Poly30</strain>
    </source>
</reference>
<dbReference type="Pfam" id="PF01751">
    <property type="entry name" value="Toprim"/>
    <property type="match status" value="1"/>
</dbReference>
<evidence type="ECO:0000313" key="13">
    <source>
        <dbReference type="EMBL" id="QDV08681.1"/>
    </source>
</evidence>
<evidence type="ECO:0000256" key="5">
    <source>
        <dbReference type="ARBA" id="ARBA00022723"/>
    </source>
</evidence>
<keyword evidence="9" id="KW-0799">Topoisomerase</keyword>
<protein>
    <recommendedName>
        <fullName evidence="4">DNA topoisomerase (ATP-hydrolyzing)</fullName>
        <ecNumber evidence="4">5.6.2.2</ecNumber>
    </recommendedName>
</protein>
<keyword evidence="5" id="KW-0479">Metal-binding</keyword>
<dbReference type="AlphaFoldDB" id="A0A518EX90"/>
<dbReference type="InterPro" id="IPR001241">
    <property type="entry name" value="Topo_IIA"/>
</dbReference>
<evidence type="ECO:0000313" key="14">
    <source>
        <dbReference type="Proteomes" id="UP000320390"/>
    </source>
</evidence>
<evidence type="ECO:0000256" key="4">
    <source>
        <dbReference type="ARBA" id="ARBA00012895"/>
    </source>
</evidence>
<dbReference type="CDD" id="cd16928">
    <property type="entry name" value="HATPase_GyrB-like"/>
    <property type="match status" value="1"/>
</dbReference>
<keyword evidence="7" id="KW-0067">ATP-binding</keyword>
<dbReference type="PANTHER" id="PTHR45866:SF1">
    <property type="entry name" value="DNA GYRASE SUBUNIT B, MITOCHONDRIAL"/>
    <property type="match status" value="1"/>
</dbReference>
<comment type="catalytic activity">
    <reaction evidence="1">
        <text>ATP-dependent breakage, passage and rejoining of double-stranded DNA.</text>
        <dbReference type="EC" id="5.6.2.2"/>
    </reaction>
</comment>
<evidence type="ECO:0000256" key="10">
    <source>
        <dbReference type="ARBA" id="ARBA00023125"/>
    </source>
</evidence>
<sequence>MAKTYNADQLTVLQGLEAVRKRPGMYIGGVNSAGLHHCAWEILDNSIDEAMNGHASEVTLTLHKSGDTISVADNGRGIPVDKNKKTGKTGLELVLTELHAGGKFQNDGEGNYKTSGGLHGVGASVVNALSKKLVAVVKRDGAQYKMEFSQGKPVTKLLRAKSTDVRGTGTTITFTPDPAIFPRTTFNAETLLARLETASFIHSGVKMVFVDEAANKRHVFRHENGISDYLKHVCQERKARSIHDEPFYLSKETADARVELVFQWTESTDEHIRSYVNGITTAQGGSHENGLRAGLNKAVRNYLETHKLTPRGVKISPEDIREGVVGVLSVFIADPQFQGQTKERLNNPEIQSVVDAALRPALEQWLNSNSSVAEQIVARIIAASRARAASRAASESISRKSATNKLTLPGKLSDCSAKDRADTELFIVEGDSAGGSAKQGRDRKTQAILPLRGKVLNTEEAGLKKVLDNRELNDLVIAMGCGIGPAFDLAKLRYQRIILLADADSDGHHITTLLLTFYYRHLPQLITAGRLYIAVPPLYRVDLGKETYWAADEADRERILKTHGNARSNPQITRFKGLGEMMPKTLWETTLDPKTRKLLRVEIADGLMTDRIMNDLMGKDPSARFRFIMERAEEAEEVDL</sequence>
<accession>A0A518EX90</accession>
<dbReference type="SMART" id="SM00387">
    <property type="entry name" value="HATPase_c"/>
    <property type="match status" value="1"/>
</dbReference>
<dbReference type="InterPro" id="IPR003594">
    <property type="entry name" value="HATPase_dom"/>
</dbReference>
<comment type="cofactor">
    <cofactor evidence="2">
        <name>Mg(2+)</name>
        <dbReference type="ChEBI" id="CHEBI:18420"/>
    </cofactor>
</comment>
<dbReference type="InterPro" id="IPR020568">
    <property type="entry name" value="Ribosomal_Su5_D2-typ_SF"/>
</dbReference>
<dbReference type="GO" id="GO:0006265">
    <property type="term" value="P:DNA topological change"/>
    <property type="evidence" value="ECO:0007669"/>
    <property type="project" value="InterPro"/>
</dbReference>
<evidence type="ECO:0000256" key="2">
    <source>
        <dbReference type="ARBA" id="ARBA00001946"/>
    </source>
</evidence>
<evidence type="ECO:0000256" key="7">
    <source>
        <dbReference type="ARBA" id="ARBA00022840"/>
    </source>
</evidence>
<dbReference type="PANTHER" id="PTHR45866">
    <property type="entry name" value="DNA GYRASE/TOPOISOMERASE SUBUNIT B"/>
    <property type="match status" value="1"/>
</dbReference>
<keyword evidence="6" id="KW-0547">Nucleotide-binding</keyword>
<evidence type="ECO:0000256" key="1">
    <source>
        <dbReference type="ARBA" id="ARBA00000185"/>
    </source>
</evidence>
<dbReference type="InterPro" id="IPR013760">
    <property type="entry name" value="Topo_IIA-like_dom_sf"/>
</dbReference>
<dbReference type="Gene3D" id="3.40.50.670">
    <property type="match status" value="1"/>
</dbReference>
<keyword evidence="8" id="KW-0460">Magnesium</keyword>
<dbReference type="InterPro" id="IPR000565">
    <property type="entry name" value="Topo_IIA_B"/>
</dbReference>
<dbReference type="InterPro" id="IPR013759">
    <property type="entry name" value="Topo_IIA_B_C"/>
</dbReference>
<dbReference type="RefSeq" id="WP_145201777.1">
    <property type="nucleotide sequence ID" value="NZ_CP036434.1"/>
</dbReference>
<gene>
    <name evidence="13" type="primary">gyrB_2</name>
    <name evidence="13" type="ORF">Poly30_42340</name>
</gene>
<comment type="similarity">
    <text evidence="3">Belongs to the type II topoisomerase GyrB family.</text>
</comment>
<keyword evidence="14" id="KW-1185">Reference proteome</keyword>
<dbReference type="PRINTS" id="PR00418">
    <property type="entry name" value="TPI2FAMILY"/>
</dbReference>
<dbReference type="Pfam" id="PF00986">
    <property type="entry name" value="DNA_gyraseB_C"/>
    <property type="match status" value="1"/>
</dbReference>
<proteinExistence type="inferred from homology"/>
<dbReference type="Gene3D" id="3.30.565.10">
    <property type="entry name" value="Histidine kinase-like ATPase, C-terminal domain"/>
    <property type="match status" value="1"/>
</dbReference>
<feature type="domain" description="Toprim" evidence="12">
    <location>
        <begin position="423"/>
        <end position="537"/>
    </location>
</feature>
<organism evidence="13 14">
    <name type="scientific">Saltatorellus ferox</name>
    <dbReference type="NCBI Taxonomy" id="2528018"/>
    <lineage>
        <taxon>Bacteria</taxon>
        <taxon>Pseudomonadati</taxon>
        <taxon>Planctomycetota</taxon>
        <taxon>Planctomycetia</taxon>
        <taxon>Planctomycetia incertae sedis</taxon>
        <taxon>Saltatorellus</taxon>
    </lineage>
</organism>
<dbReference type="InterPro" id="IPR018522">
    <property type="entry name" value="TopoIIA_CS"/>
</dbReference>
<dbReference type="InterPro" id="IPR014721">
    <property type="entry name" value="Ribsml_uS5_D2-typ_fold_subgr"/>
</dbReference>
<dbReference type="NCBIfam" id="NF004189">
    <property type="entry name" value="PRK05644.1"/>
    <property type="match status" value="1"/>
</dbReference>
<evidence type="ECO:0000256" key="9">
    <source>
        <dbReference type="ARBA" id="ARBA00023029"/>
    </source>
</evidence>
<dbReference type="OrthoDB" id="9802808at2"/>
<dbReference type="Pfam" id="PF02518">
    <property type="entry name" value="HATPase_c"/>
    <property type="match status" value="1"/>
</dbReference>
<dbReference type="SUPFAM" id="SSF55874">
    <property type="entry name" value="ATPase domain of HSP90 chaperone/DNA topoisomerase II/histidine kinase"/>
    <property type="match status" value="1"/>
</dbReference>
<evidence type="ECO:0000256" key="6">
    <source>
        <dbReference type="ARBA" id="ARBA00022741"/>
    </source>
</evidence>
<dbReference type="PROSITE" id="PS00177">
    <property type="entry name" value="TOPOISOMERASE_II"/>
    <property type="match status" value="1"/>
</dbReference>
<dbReference type="GO" id="GO:0003677">
    <property type="term" value="F:DNA binding"/>
    <property type="evidence" value="ECO:0007669"/>
    <property type="project" value="UniProtKB-KW"/>
</dbReference>
<dbReference type="InterPro" id="IPR006171">
    <property type="entry name" value="TOPRIM_dom"/>
</dbReference>
<dbReference type="GO" id="GO:0005524">
    <property type="term" value="F:ATP binding"/>
    <property type="evidence" value="ECO:0007669"/>
    <property type="project" value="UniProtKB-KW"/>
</dbReference>
<dbReference type="GO" id="GO:0003918">
    <property type="term" value="F:DNA topoisomerase type II (double strand cut, ATP-hydrolyzing) activity"/>
    <property type="evidence" value="ECO:0007669"/>
    <property type="project" value="UniProtKB-EC"/>
</dbReference>
<keyword evidence="10" id="KW-0238">DNA-binding</keyword>
<dbReference type="SUPFAM" id="SSF56719">
    <property type="entry name" value="Type II DNA topoisomerase"/>
    <property type="match status" value="1"/>
</dbReference>
<dbReference type="SMART" id="SM00433">
    <property type="entry name" value="TOP2c"/>
    <property type="match status" value="1"/>
</dbReference>
<dbReference type="InterPro" id="IPR013506">
    <property type="entry name" value="Topo_IIA_bsu_dom2"/>
</dbReference>
<dbReference type="GO" id="GO:0046872">
    <property type="term" value="F:metal ion binding"/>
    <property type="evidence" value="ECO:0007669"/>
    <property type="project" value="UniProtKB-KW"/>
</dbReference>
<evidence type="ECO:0000256" key="3">
    <source>
        <dbReference type="ARBA" id="ARBA00010708"/>
    </source>
</evidence>
<evidence type="ECO:0000259" key="12">
    <source>
        <dbReference type="PROSITE" id="PS50880"/>
    </source>
</evidence>
<evidence type="ECO:0000256" key="8">
    <source>
        <dbReference type="ARBA" id="ARBA00022842"/>
    </source>
</evidence>
<dbReference type="Proteomes" id="UP000320390">
    <property type="component" value="Chromosome"/>
</dbReference>
<dbReference type="PROSITE" id="PS50880">
    <property type="entry name" value="TOPRIM"/>
    <property type="match status" value="1"/>
</dbReference>
<name>A0A518EX90_9BACT</name>
<dbReference type="SUPFAM" id="SSF54211">
    <property type="entry name" value="Ribosomal protein S5 domain 2-like"/>
    <property type="match status" value="1"/>
</dbReference>
<dbReference type="CDD" id="cd00822">
    <property type="entry name" value="TopoII_Trans_DNA_gyrase"/>
    <property type="match status" value="1"/>
</dbReference>
<dbReference type="Pfam" id="PF00204">
    <property type="entry name" value="DNA_gyraseB"/>
    <property type="match status" value="1"/>
</dbReference>
<evidence type="ECO:0000256" key="11">
    <source>
        <dbReference type="ARBA" id="ARBA00023235"/>
    </source>
</evidence>